<dbReference type="SUPFAM" id="SSF57716">
    <property type="entry name" value="Glucocorticoid receptor-like (DNA-binding domain)"/>
    <property type="match status" value="1"/>
</dbReference>
<evidence type="ECO:0000256" key="2">
    <source>
        <dbReference type="ARBA" id="ARBA00022980"/>
    </source>
</evidence>
<evidence type="ECO:0000313" key="5">
    <source>
        <dbReference type="Proteomes" id="UP001219933"/>
    </source>
</evidence>
<accession>A0AAF0EUA2</accession>
<keyword evidence="3" id="KW-0687">Ribonucleoprotein</keyword>
<dbReference type="GO" id="GO:0005763">
    <property type="term" value="C:mitochondrial small ribosomal subunit"/>
    <property type="evidence" value="ECO:0007669"/>
    <property type="project" value="TreeGrafter"/>
</dbReference>
<dbReference type="AlphaFoldDB" id="A0AAF0EUA2"/>
<reference evidence="4" key="1">
    <citation type="submission" date="2023-03" db="EMBL/GenBank/DDBJ databases">
        <title>Mating type loci evolution in Malassezia.</title>
        <authorList>
            <person name="Coelho M.A."/>
        </authorList>
    </citation>
    <scope>NUCLEOTIDE SEQUENCE</scope>
    <source>
        <strain evidence="4">CBS 11721</strain>
    </source>
</reference>
<protein>
    <submittedName>
        <fullName evidence="4">40S ribosomal protein mrp2, mitochondrial</fullName>
    </submittedName>
</protein>
<evidence type="ECO:0000256" key="3">
    <source>
        <dbReference type="ARBA" id="ARBA00023274"/>
    </source>
</evidence>
<dbReference type="InterPro" id="IPR001209">
    <property type="entry name" value="Ribosomal_uS14"/>
</dbReference>
<dbReference type="GO" id="GO:0006412">
    <property type="term" value="P:translation"/>
    <property type="evidence" value="ECO:0007669"/>
    <property type="project" value="InterPro"/>
</dbReference>
<dbReference type="EMBL" id="CP119879">
    <property type="protein sequence ID" value="WFD35165.1"/>
    <property type="molecule type" value="Genomic_DNA"/>
</dbReference>
<comment type="similarity">
    <text evidence="1">Belongs to the universal ribosomal protein uS14 family.</text>
</comment>
<name>A0AAF0EUA2_9BASI</name>
<dbReference type="PANTHER" id="PTHR19836">
    <property type="entry name" value="30S RIBOSOMAL PROTEIN S14"/>
    <property type="match status" value="1"/>
</dbReference>
<keyword evidence="2 4" id="KW-0689">Ribosomal protein</keyword>
<keyword evidence="5" id="KW-1185">Reference proteome</keyword>
<dbReference type="Pfam" id="PF00253">
    <property type="entry name" value="Ribosomal_S14"/>
    <property type="match status" value="1"/>
</dbReference>
<organism evidence="4 5">
    <name type="scientific">Malassezia cuniculi</name>
    <dbReference type="NCBI Taxonomy" id="948313"/>
    <lineage>
        <taxon>Eukaryota</taxon>
        <taxon>Fungi</taxon>
        <taxon>Dikarya</taxon>
        <taxon>Basidiomycota</taxon>
        <taxon>Ustilaginomycotina</taxon>
        <taxon>Malasseziomycetes</taxon>
        <taxon>Malasseziales</taxon>
        <taxon>Malasseziaceae</taxon>
        <taxon>Malassezia</taxon>
    </lineage>
</organism>
<dbReference type="PROSITE" id="PS00527">
    <property type="entry name" value="RIBOSOMAL_S14"/>
    <property type="match status" value="1"/>
</dbReference>
<dbReference type="PANTHER" id="PTHR19836:SF19">
    <property type="entry name" value="SMALL RIBOSOMAL SUBUNIT PROTEIN US14M"/>
    <property type="match status" value="1"/>
</dbReference>
<dbReference type="FunFam" id="1.10.287.1480:FF:000001">
    <property type="entry name" value="30S ribosomal protein S14"/>
    <property type="match status" value="1"/>
</dbReference>
<evidence type="ECO:0000313" key="4">
    <source>
        <dbReference type="EMBL" id="WFD35165.1"/>
    </source>
</evidence>
<dbReference type="Gene3D" id="1.10.287.1480">
    <property type="match status" value="1"/>
</dbReference>
<dbReference type="GO" id="GO:0003735">
    <property type="term" value="F:structural constituent of ribosome"/>
    <property type="evidence" value="ECO:0007669"/>
    <property type="project" value="InterPro"/>
</dbReference>
<evidence type="ECO:0000256" key="1">
    <source>
        <dbReference type="ARBA" id="ARBA00009083"/>
    </source>
</evidence>
<gene>
    <name evidence="4" type="primary">MRP2</name>
    <name evidence="4" type="ORF">MCUN1_002015</name>
</gene>
<dbReference type="InterPro" id="IPR018271">
    <property type="entry name" value="Ribosomal_uS14_CS"/>
</dbReference>
<dbReference type="Proteomes" id="UP001219933">
    <property type="component" value="Chromosome 3"/>
</dbReference>
<proteinExistence type="inferred from homology"/>
<sequence>MGFRPNARTLRDLAGREAVHSNELLRRAYKYVARNTTLPARVRHEAQLRLNEFPERARPAAIRSRCIETGRGRGIINEFGLCRVCTNNSADQYQFRLNARAGKIPGVEKASW</sequence>